<dbReference type="CDD" id="cd02440">
    <property type="entry name" value="AdoMet_MTases"/>
    <property type="match status" value="1"/>
</dbReference>
<reference evidence="2 3" key="1">
    <citation type="journal article" date="2016" name="Nat. Commun.">
        <title>Thousands of microbial genomes shed light on interconnected biogeochemical processes in an aquifer system.</title>
        <authorList>
            <person name="Anantharaman K."/>
            <person name="Brown C.T."/>
            <person name="Hug L.A."/>
            <person name="Sharon I."/>
            <person name="Castelle C.J."/>
            <person name="Probst A.J."/>
            <person name="Thomas B.C."/>
            <person name="Singh A."/>
            <person name="Wilkins M.J."/>
            <person name="Karaoz U."/>
            <person name="Brodie E.L."/>
            <person name="Williams K.H."/>
            <person name="Hubbard S.S."/>
            <person name="Banfield J.F."/>
        </authorList>
    </citation>
    <scope>NUCLEOTIDE SEQUENCE [LARGE SCALE GENOMIC DNA]</scope>
</reference>
<name>A0A1F6A5T0_9BACT</name>
<sequence length="470" mass="53376">MKQILNIPSFYDRVGYRWLEKDEGNRTKKELRYITREIPPGSQIIECGCGYGRIAIPLSQMGYVVFAFDQSKIMLQEIKRRSALTKTSNLAIAAVDLPNPESLPEADTILFMWGTFANIPKQKQLAALRKYASLLKPAGKTLLELPDIDLKEYPQMTTDTTKVISSSPNYGVVLNYFAGNTGVEFSIPNSQGLKTLATKSNMKITKTHKFIVSLPEGVVENRRLYILKPKQSPETMNLSHQQLLAEIEKRARKPNRSSSSSYEGTVSRQYYLTNPDKWAIAKAWVKENKSISLKDFLSLLNSLNAAGSYEEKTLAGMILSLFPKLRSSITSAGLGKWLDNVHGWSEVDSLCQNNFQYQDFFRNWPQWEKAIRSFSKNPNTHKRRASLVLLTGPVNYSPNRRLSDLAFENIDRLKSERDILITKAVSWLLRSLTKYHPEEVRTYLTTNATSLPKIAFREAGNKLKFGVKKS</sequence>
<organism evidence="2 3">
    <name type="scientific">Candidatus Gottesmanbacteria bacterium RIFCSPHIGHO2_01_FULL_47_48</name>
    <dbReference type="NCBI Taxonomy" id="1798381"/>
    <lineage>
        <taxon>Bacteria</taxon>
        <taxon>Candidatus Gottesmaniibacteriota</taxon>
    </lineage>
</organism>
<dbReference type="InterPro" id="IPR016024">
    <property type="entry name" value="ARM-type_fold"/>
</dbReference>
<dbReference type="EMBL" id="MFJK01000005">
    <property type="protein sequence ID" value="OGG19637.1"/>
    <property type="molecule type" value="Genomic_DNA"/>
</dbReference>
<dbReference type="PANTHER" id="PTHR34070">
    <property type="entry name" value="ARMADILLO-TYPE FOLD"/>
    <property type="match status" value="1"/>
</dbReference>
<dbReference type="SUPFAM" id="SSF48371">
    <property type="entry name" value="ARM repeat"/>
    <property type="match status" value="1"/>
</dbReference>
<dbReference type="PANTHER" id="PTHR34070:SF1">
    <property type="entry name" value="DNA ALKYLATION REPAIR PROTEIN"/>
    <property type="match status" value="1"/>
</dbReference>
<dbReference type="Proteomes" id="UP000177871">
    <property type="component" value="Unassembled WGS sequence"/>
</dbReference>
<dbReference type="Pfam" id="PF08713">
    <property type="entry name" value="DNA_alkylation"/>
    <property type="match status" value="1"/>
</dbReference>
<evidence type="ECO:0000259" key="1">
    <source>
        <dbReference type="Pfam" id="PF13649"/>
    </source>
</evidence>
<dbReference type="InterPro" id="IPR014825">
    <property type="entry name" value="DNA_alkylation"/>
</dbReference>
<proteinExistence type="predicted"/>
<dbReference type="InterPro" id="IPR041698">
    <property type="entry name" value="Methyltransf_25"/>
</dbReference>
<dbReference type="Pfam" id="PF13649">
    <property type="entry name" value="Methyltransf_25"/>
    <property type="match status" value="1"/>
</dbReference>
<dbReference type="Gene3D" id="1.25.10.90">
    <property type="match status" value="1"/>
</dbReference>
<evidence type="ECO:0000313" key="2">
    <source>
        <dbReference type="EMBL" id="OGG19637.1"/>
    </source>
</evidence>
<protein>
    <recommendedName>
        <fullName evidence="1">Methyltransferase domain-containing protein</fullName>
    </recommendedName>
</protein>
<gene>
    <name evidence="2" type="ORF">A2721_00790</name>
</gene>
<accession>A0A1F6A5T0</accession>
<dbReference type="InterPro" id="IPR029063">
    <property type="entry name" value="SAM-dependent_MTases_sf"/>
</dbReference>
<evidence type="ECO:0000313" key="3">
    <source>
        <dbReference type="Proteomes" id="UP000177871"/>
    </source>
</evidence>
<feature type="domain" description="Methyltransferase" evidence="1">
    <location>
        <begin position="44"/>
        <end position="139"/>
    </location>
</feature>
<dbReference type="STRING" id="1798381.A2721_00790"/>
<dbReference type="AlphaFoldDB" id="A0A1F6A5T0"/>
<dbReference type="CDD" id="cd06561">
    <property type="entry name" value="AlkD_like"/>
    <property type="match status" value="1"/>
</dbReference>
<comment type="caution">
    <text evidence="2">The sequence shown here is derived from an EMBL/GenBank/DDBJ whole genome shotgun (WGS) entry which is preliminary data.</text>
</comment>
<dbReference type="SUPFAM" id="SSF53335">
    <property type="entry name" value="S-adenosyl-L-methionine-dependent methyltransferases"/>
    <property type="match status" value="1"/>
</dbReference>
<dbReference type="Gene3D" id="3.40.50.150">
    <property type="entry name" value="Vaccinia Virus protein VP39"/>
    <property type="match status" value="1"/>
</dbReference>